<proteinExistence type="predicted"/>
<dbReference type="AlphaFoldDB" id="A0A0F9QWA1"/>
<protein>
    <submittedName>
        <fullName evidence="1">Uncharacterized protein</fullName>
    </submittedName>
</protein>
<comment type="caution">
    <text evidence="1">The sequence shown here is derived from an EMBL/GenBank/DDBJ whole genome shotgun (WGS) entry which is preliminary data.</text>
</comment>
<dbReference type="EMBL" id="LAZR01001314">
    <property type="protein sequence ID" value="KKN46724.1"/>
    <property type="molecule type" value="Genomic_DNA"/>
</dbReference>
<reference evidence="1" key="1">
    <citation type="journal article" date="2015" name="Nature">
        <title>Complex archaea that bridge the gap between prokaryotes and eukaryotes.</title>
        <authorList>
            <person name="Spang A."/>
            <person name="Saw J.H."/>
            <person name="Jorgensen S.L."/>
            <person name="Zaremba-Niedzwiedzka K."/>
            <person name="Martijn J."/>
            <person name="Lind A.E."/>
            <person name="van Eijk R."/>
            <person name="Schleper C."/>
            <person name="Guy L."/>
            <person name="Ettema T.J."/>
        </authorList>
    </citation>
    <scope>NUCLEOTIDE SEQUENCE</scope>
</reference>
<name>A0A0F9QWA1_9ZZZZ</name>
<evidence type="ECO:0000313" key="1">
    <source>
        <dbReference type="EMBL" id="KKN46724.1"/>
    </source>
</evidence>
<organism evidence="1">
    <name type="scientific">marine sediment metagenome</name>
    <dbReference type="NCBI Taxonomy" id="412755"/>
    <lineage>
        <taxon>unclassified sequences</taxon>
        <taxon>metagenomes</taxon>
        <taxon>ecological metagenomes</taxon>
    </lineage>
</organism>
<sequence>MAKKPDMPAPINWDAISALNLGIRRCLDIVQQNLGQIEPGWAREAITAHLLINLHDVLRILDKAGHRLAWTDDLPTGQDITGQVKIVRDAMCHIGSGRRDADEFKNSLNFGWCNGKGVLMQINDQTLENPYEDDQALFMGHHRLLVKRQLHQCVSEAVRLGPEIAKAHGHHWHSINL</sequence>
<accession>A0A0F9QWA1</accession>
<gene>
    <name evidence="1" type="ORF">LCGC14_0669930</name>
</gene>